<dbReference type="EMBL" id="SSTE01016227">
    <property type="protein sequence ID" value="KAA0041785.1"/>
    <property type="molecule type" value="Genomic_DNA"/>
</dbReference>
<reference evidence="4 5" key="1">
    <citation type="submission" date="2019-08" db="EMBL/GenBank/DDBJ databases">
        <title>Draft genome sequences of two oriental melons (Cucumis melo L. var makuwa).</title>
        <authorList>
            <person name="Kwon S.-Y."/>
        </authorList>
    </citation>
    <scope>NUCLEOTIDE SEQUENCE [LARGE SCALE GENOMIC DNA]</scope>
    <source>
        <strain evidence="5">cv. Chang Bougi</strain>
        <strain evidence="4">cv. SW 3</strain>
        <tissue evidence="3">Leaf</tissue>
    </source>
</reference>
<dbReference type="PANTHER" id="PTHR33437:SF2">
    <property type="entry name" value="OS06G0361200 PROTEIN"/>
    <property type="match status" value="1"/>
</dbReference>
<name>A0A5D3DU94_CUCMM</name>
<dbReference type="Proteomes" id="UP000321947">
    <property type="component" value="Unassembled WGS sequence"/>
</dbReference>
<proteinExistence type="predicted"/>
<sequence length="117" mass="13337">MPIGYQPPKFQQFDREGNPKQHIAHFVETCENARSRGDQTSQAIRLKLKRKYFRVVCRQHEGVDKHQTAEGKASHRLHKPMESSKSGLQRQAHITVCSGDVHLSQDDFKCSAINAVL</sequence>
<accession>A0A5D3DU94</accession>
<dbReference type="PANTHER" id="PTHR33437">
    <property type="entry name" value="OS06G0361200 PROTEIN"/>
    <property type="match status" value="1"/>
</dbReference>
<feature type="compositionally biased region" description="Basic and acidic residues" evidence="1">
    <location>
        <begin position="64"/>
        <end position="73"/>
    </location>
</feature>
<protein>
    <submittedName>
        <fullName evidence="3">Ty3-gypsy retrotransposon protein</fullName>
    </submittedName>
</protein>
<evidence type="ECO:0000313" key="2">
    <source>
        <dbReference type="EMBL" id="KAA0041785.1"/>
    </source>
</evidence>
<dbReference type="AlphaFoldDB" id="A0A5D3DU94"/>
<evidence type="ECO:0000313" key="3">
    <source>
        <dbReference type="EMBL" id="TYK27074.1"/>
    </source>
</evidence>
<dbReference type="EMBL" id="SSTD01003134">
    <property type="protein sequence ID" value="TYK27074.1"/>
    <property type="molecule type" value="Genomic_DNA"/>
</dbReference>
<feature type="region of interest" description="Disordered" evidence="1">
    <location>
        <begin position="64"/>
        <end position="89"/>
    </location>
</feature>
<organism evidence="3 5">
    <name type="scientific">Cucumis melo var. makuwa</name>
    <name type="common">Oriental melon</name>
    <dbReference type="NCBI Taxonomy" id="1194695"/>
    <lineage>
        <taxon>Eukaryota</taxon>
        <taxon>Viridiplantae</taxon>
        <taxon>Streptophyta</taxon>
        <taxon>Embryophyta</taxon>
        <taxon>Tracheophyta</taxon>
        <taxon>Spermatophyta</taxon>
        <taxon>Magnoliopsida</taxon>
        <taxon>eudicotyledons</taxon>
        <taxon>Gunneridae</taxon>
        <taxon>Pentapetalae</taxon>
        <taxon>rosids</taxon>
        <taxon>fabids</taxon>
        <taxon>Cucurbitales</taxon>
        <taxon>Cucurbitaceae</taxon>
        <taxon>Benincaseae</taxon>
        <taxon>Cucumis</taxon>
    </lineage>
</organism>
<dbReference type="Proteomes" id="UP000321393">
    <property type="component" value="Unassembled WGS sequence"/>
</dbReference>
<evidence type="ECO:0000313" key="4">
    <source>
        <dbReference type="Proteomes" id="UP000321393"/>
    </source>
</evidence>
<comment type="caution">
    <text evidence="3">The sequence shown here is derived from an EMBL/GenBank/DDBJ whole genome shotgun (WGS) entry which is preliminary data.</text>
</comment>
<gene>
    <name evidence="3" type="ORF">E5676_scaffold95G00780</name>
    <name evidence="2" type="ORF">E6C27_scaffold67G001500</name>
</gene>
<evidence type="ECO:0000256" key="1">
    <source>
        <dbReference type="SAM" id="MobiDB-lite"/>
    </source>
</evidence>
<dbReference type="OrthoDB" id="1729438at2759"/>
<evidence type="ECO:0000313" key="5">
    <source>
        <dbReference type="Proteomes" id="UP000321947"/>
    </source>
</evidence>